<dbReference type="Proteomes" id="UP001162483">
    <property type="component" value="Unassembled WGS sequence"/>
</dbReference>
<accession>A0ABN9CR07</accession>
<reference evidence="2" key="1">
    <citation type="submission" date="2023-05" db="EMBL/GenBank/DDBJ databases">
        <authorList>
            <person name="Stuckert A."/>
        </authorList>
    </citation>
    <scope>NUCLEOTIDE SEQUENCE</scope>
</reference>
<evidence type="ECO:0000313" key="2">
    <source>
        <dbReference type="EMBL" id="CAI9561966.1"/>
    </source>
</evidence>
<feature type="region of interest" description="Disordered" evidence="1">
    <location>
        <begin position="56"/>
        <end position="138"/>
    </location>
</feature>
<keyword evidence="3" id="KW-1185">Reference proteome</keyword>
<sequence>MGMDSSGHGWSVHTAGTVQNTGGSVHTAGTVQNTGGWCTQWGQFRTLTVSSLQSLSGRRAPDRDDQWSAFQGQPAISRSSPGTQQWTASRDMQPRTVCRVPQQQLPGHSAADRLQGHADMDSVQGPSVAAPRALSSGQ</sequence>
<name>A0ABN9CR07_9NEOB</name>
<dbReference type="EMBL" id="CATNWA010011550">
    <property type="protein sequence ID" value="CAI9561966.1"/>
    <property type="molecule type" value="Genomic_DNA"/>
</dbReference>
<gene>
    <name evidence="2" type="ORF">SPARVUS_LOCUS5531698</name>
</gene>
<evidence type="ECO:0000313" key="3">
    <source>
        <dbReference type="Proteomes" id="UP001162483"/>
    </source>
</evidence>
<feature type="non-terminal residue" evidence="2">
    <location>
        <position position="138"/>
    </location>
</feature>
<feature type="compositionally biased region" description="Polar residues" evidence="1">
    <location>
        <begin position="14"/>
        <end position="27"/>
    </location>
</feature>
<organism evidence="2 3">
    <name type="scientific">Staurois parvus</name>
    <dbReference type="NCBI Taxonomy" id="386267"/>
    <lineage>
        <taxon>Eukaryota</taxon>
        <taxon>Metazoa</taxon>
        <taxon>Chordata</taxon>
        <taxon>Craniata</taxon>
        <taxon>Vertebrata</taxon>
        <taxon>Euteleostomi</taxon>
        <taxon>Amphibia</taxon>
        <taxon>Batrachia</taxon>
        <taxon>Anura</taxon>
        <taxon>Neobatrachia</taxon>
        <taxon>Ranoidea</taxon>
        <taxon>Ranidae</taxon>
        <taxon>Staurois</taxon>
    </lineage>
</organism>
<comment type="caution">
    <text evidence="2">The sequence shown here is derived from an EMBL/GenBank/DDBJ whole genome shotgun (WGS) entry which is preliminary data.</text>
</comment>
<feature type="compositionally biased region" description="Basic and acidic residues" evidence="1">
    <location>
        <begin position="110"/>
        <end position="120"/>
    </location>
</feature>
<evidence type="ECO:0000256" key="1">
    <source>
        <dbReference type="SAM" id="MobiDB-lite"/>
    </source>
</evidence>
<protein>
    <submittedName>
        <fullName evidence="2">Uncharacterized protein</fullName>
    </submittedName>
</protein>
<feature type="compositionally biased region" description="Polar residues" evidence="1">
    <location>
        <begin position="68"/>
        <end position="90"/>
    </location>
</feature>
<proteinExistence type="predicted"/>
<feature type="region of interest" description="Disordered" evidence="1">
    <location>
        <begin position="1"/>
        <end position="27"/>
    </location>
</feature>